<keyword evidence="2" id="KW-1185">Reference proteome</keyword>
<evidence type="ECO:0000313" key="1">
    <source>
        <dbReference type="EMBL" id="GEP08970.1"/>
    </source>
</evidence>
<dbReference type="EMBL" id="BJZV01000003">
    <property type="protein sequence ID" value="GEP08970.1"/>
    <property type="molecule type" value="Genomic_DNA"/>
</dbReference>
<protein>
    <submittedName>
        <fullName evidence="1">Uncharacterized protein</fullName>
    </submittedName>
</protein>
<dbReference type="RefSeq" id="WP_147045313.1">
    <property type="nucleotide sequence ID" value="NZ_BJZV01000003.1"/>
</dbReference>
<evidence type="ECO:0000313" key="2">
    <source>
        <dbReference type="Proteomes" id="UP000321750"/>
    </source>
</evidence>
<organism evidence="1 2">
    <name type="scientific">Methylobacterium gnaphalii</name>
    <dbReference type="NCBI Taxonomy" id="1010610"/>
    <lineage>
        <taxon>Bacteria</taxon>
        <taxon>Pseudomonadati</taxon>
        <taxon>Pseudomonadota</taxon>
        <taxon>Alphaproteobacteria</taxon>
        <taxon>Hyphomicrobiales</taxon>
        <taxon>Methylobacteriaceae</taxon>
        <taxon>Methylobacterium</taxon>
    </lineage>
</organism>
<dbReference type="Proteomes" id="UP000321750">
    <property type="component" value="Unassembled WGS sequence"/>
</dbReference>
<gene>
    <name evidence="1" type="ORF">MGN01_08150</name>
</gene>
<proteinExistence type="predicted"/>
<accession>A0A512JG95</accession>
<dbReference type="AlphaFoldDB" id="A0A512JG95"/>
<name>A0A512JG95_9HYPH</name>
<reference evidence="1 2" key="1">
    <citation type="submission" date="2019-07" db="EMBL/GenBank/DDBJ databases">
        <title>Whole genome shotgun sequence of Methylobacterium gnaphalii NBRC 107716.</title>
        <authorList>
            <person name="Hosoyama A."/>
            <person name="Uohara A."/>
            <person name="Ohji S."/>
            <person name="Ichikawa N."/>
        </authorList>
    </citation>
    <scope>NUCLEOTIDE SEQUENCE [LARGE SCALE GENOMIC DNA]</scope>
    <source>
        <strain evidence="1 2">NBRC 107716</strain>
    </source>
</reference>
<dbReference type="OrthoDB" id="7996869at2"/>
<comment type="caution">
    <text evidence="1">The sequence shown here is derived from an EMBL/GenBank/DDBJ whole genome shotgun (WGS) entry which is preliminary data.</text>
</comment>
<sequence length="85" mass="9623">MPLHSRRLLSKAALAIEGRISIKQNTTRDWPRDHARLRVLERKGSLRWVGTQAGPHLGGTFAIWQITDEGRNRVATWEPPTIEGS</sequence>